<evidence type="ECO:0008006" key="3">
    <source>
        <dbReference type="Google" id="ProtNLM"/>
    </source>
</evidence>
<dbReference type="Proteomes" id="UP001501126">
    <property type="component" value="Unassembled WGS sequence"/>
</dbReference>
<name>A0ABN1MVP2_9FLAO</name>
<organism evidence="1 2">
    <name type="scientific">Wandonia haliotis</name>
    <dbReference type="NCBI Taxonomy" id="574963"/>
    <lineage>
        <taxon>Bacteria</taxon>
        <taxon>Pseudomonadati</taxon>
        <taxon>Bacteroidota</taxon>
        <taxon>Flavobacteriia</taxon>
        <taxon>Flavobacteriales</taxon>
        <taxon>Crocinitomicaceae</taxon>
        <taxon>Wandonia</taxon>
    </lineage>
</organism>
<protein>
    <recommendedName>
        <fullName evidence="3">Lipoprotein</fullName>
    </recommendedName>
</protein>
<comment type="caution">
    <text evidence="1">The sequence shown here is derived from an EMBL/GenBank/DDBJ whole genome shotgun (WGS) entry which is preliminary data.</text>
</comment>
<proteinExistence type="predicted"/>
<gene>
    <name evidence="1" type="ORF">GCM10009118_34230</name>
</gene>
<evidence type="ECO:0000313" key="1">
    <source>
        <dbReference type="EMBL" id="GAA0877013.1"/>
    </source>
</evidence>
<dbReference type="PROSITE" id="PS51257">
    <property type="entry name" value="PROKAR_LIPOPROTEIN"/>
    <property type="match status" value="1"/>
</dbReference>
<evidence type="ECO:0000313" key="2">
    <source>
        <dbReference type="Proteomes" id="UP001501126"/>
    </source>
</evidence>
<accession>A0ABN1MVP2</accession>
<reference evidence="1 2" key="1">
    <citation type="journal article" date="2019" name="Int. J. Syst. Evol. Microbiol.">
        <title>The Global Catalogue of Microorganisms (GCM) 10K type strain sequencing project: providing services to taxonomists for standard genome sequencing and annotation.</title>
        <authorList>
            <consortium name="The Broad Institute Genomics Platform"/>
            <consortium name="The Broad Institute Genome Sequencing Center for Infectious Disease"/>
            <person name="Wu L."/>
            <person name="Ma J."/>
        </authorList>
    </citation>
    <scope>NUCLEOTIDE SEQUENCE [LARGE SCALE GENOMIC DNA]</scope>
    <source>
        <strain evidence="1 2">JCM 16083</strain>
    </source>
</reference>
<keyword evidence="2" id="KW-1185">Reference proteome</keyword>
<sequence length="169" mass="19878">MNKIYIYIIVLFSAGCSTSKKVDEIVSNNLELNESLLKSSLYSRNEFYIYETYFIDGVRTYYCELNNENYNIVRDTIIYKSVSGSVYNNNFKLSPKQVSDSIKRLKQIMNTFSIEGYRSDWRDTGIALKIYLTDGCEMFYVPNQSSFINQYSDLEKLKRGWYSRCVETQ</sequence>
<dbReference type="EMBL" id="BAAAFH010000025">
    <property type="protein sequence ID" value="GAA0877013.1"/>
    <property type="molecule type" value="Genomic_DNA"/>
</dbReference>